<name>A0A1X0D5V5_9MYCO</name>
<dbReference type="InterPro" id="IPR006016">
    <property type="entry name" value="UspA"/>
</dbReference>
<gene>
    <name evidence="2" type="ORF">BST26_15250</name>
</gene>
<dbReference type="PANTHER" id="PTHR46268:SF6">
    <property type="entry name" value="UNIVERSAL STRESS PROTEIN UP12"/>
    <property type="match status" value="1"/>
</dbReference>
<protein>
    <submittedName>
        <fullName evidence="2">Universal stress protein UspA</fullName>
    </submittedName>
</protein>
<dbReference type="OrthoDB" id="5242641at2"/>
<evidence type="ECO:0000313" key="3">
    <source>
        <dbReference type="Proteomes" id="UP000192801"/>
    </source>
</evidence>
<dbReference type="EMBL" id="MVHS01000040">
    <property type="protein sequence ID" value="ORA67753.1"/>
    <property type="molecule type" value="Genomic_DNA"/>
</dbReference>
<dbReference type="AlphaFoldDB" id="A0A1X0D5V5"/>
<dbReference type="Proteomes" id="UP000192801">
    <property type="component" value="Unassembled WGS sequence"/>
</dbReference>
<proteinExistence type="inferred from homology"/>
<dbReference type="PANTHER" id="PTHR46268">
    <property type="entry name" value="STRESS RESPONSE PROTEIN NHAX"/>
    <property type="match status" value="1"/>
</dbReference>
<accession>A0A1X0D5V5</accession>
<dbReference type="InterPro" id="IPR014729">
    <property type="entry name" value="Rossmann-like_a/b/a_fold"/>
</dbReference>
<dbReference type="CDD" id="cd00293">
    <property type="entry name" value="USP-like"/>
    <property type="match status" value="1"/>
</dbReference>
<reference evidence="2 3" key="1">
    <citation type="submission" date="2016-12" db="EMBL/GenBank/DDBJ databases">
        <title>The new phylogeny of genus Mycobacterium.</title>
        <authorList>
            <person name="Tortoli E."/>
            <person name="Trovato A."/>
            <person name="Cirillo D.M."/>
        </authorList>
    </citation>
    <scope>NUCLEOTIDE SEQUENCE [LARGE SCALE GENOMIC DNA]</scope>
    <source>
        <strain evidence="2 3">DSM 45130</strain>
    </source>
</reference>
<comment type="caution">
    <text evidence="2">The sequence shown here is derived from an EMBL/GenBank/DDBJ whole genome shotgun (WGS) entry which is preliminary data.</text>
</comment>
<dbReference type="Gene3D" id="3.40.50.620">
    <property type="entry name" value="HUPs"/>
    <property type="match status" value="2"/>
</dbReference>
<evidence type="ECO:0000313" key="2">
    <source>
        <dbReference type="EMBL" id="ORA67753.1"/>
    </source>
</evidence>
<sequence>MKIYVAYLATDGGRDALTLGVMLARSLGAELAVGMVVPPDTGAALTAGDFEEVITDAADDWLADARHLIPDDVAVSTHIGIYDSTTEGIIAEAERVGAALIVAGGSGGGLLANFTLGSVVNGLIHSAPLPLALAPRGTRESSVTSVRSITAALGTGPGADELLDVAVAGCQRAHVPLRLVSLVALDLMPSRRRADPDALAEAAAHAQELLDNARARLPETVAVESVVATGPSVEEAVSGLDWQPGDVIVAGSSRLAAPRRLFLGSTAAKMMRVLAVPMIVVPREM</sequence>
<dbReference type="Pfam" id="PF00582">
    <property type="entry name" value="Usp"/>
    <property type="match status" value="2"/>
</dbReference>
<keyword evidence="3" id="KW-1185">Reference proteome</keyword>
<comment type="similarity">
    <text evidence="1">Belongs to the universal stress protein A family.</text>
</comment>
<organism evidence="2 3">
    <name type="scientific">Mycolicibacterium insubricum</name>
    <dbReference type="NCBI Taxonomy" id="444597"/>
    <lineage>
        <taxon>Bacteria</taxon>
        <taxon>Bacillati</taxon>
        <taxon>Actinomycetota</taxon>
        <taxon>Actinomycetes</taxon>
        <taxon>Mycobacteriales</taxon>
        <taxon>Mycobacteriaceae</taxon>
        <taxon>Mycolicibacterium</taxon>
    </lineage>
</organism>
<dbReference type="STRING" id="444597.BST26_15250"/>
<dbReference type="SUPFAM" id="SSF52402">
    <property type="entry name" value="Adenine nucleotide alpha hydrolases-like"/>
    <property type="match status" value="2"/>
</dbReference>
<evidence type="ECO:0000256" key="1">
    <source>
        <dbReference type="ARBA" id="ARBA00008791"/>
    </source>
</evidence>